<sequence>MTKKKLPAFRIALYVLLLAVVALTVPTRVQEWVNDDRRWEPPLSFDTIKRTEIPNEPHQRYLLLYHDKADIPEALRTRDNLSMALRYSKLPHDVMSFDEYNKLNTPLQRYAQGAVIIIGERQSDLPHVDLLQRYVTEQGGLLINALRSPSSPLNSFFGIEGNTDFLEDSLGGLNWTESIYPGLSELVVSADKFSSSSLSLSSGLSQESKIWATALEPEGYPLLWVAERGSGHVMYWNTTALQESPMRGAFIQTMLKAQGGAKATVGAQVWFIDDFPSPAYSLVSPGNTTGMTDYNFRLKRWDPDMQDLSKKYGIRYSAGVIFMYNDTVTGPFDYVKSGQETLFALEVQLMNNGGELGLHGYNHLSLRKSYTPSEQELYGYKPWPSEHAMLEALLTARKLWQQEIKAPLPTMYIPPSNVLSREGKFQLYKAFPELKTISALYATSGKQGEFSQEFLPDPDIPQIMGTPRVTYGYSLEDDDKFNLYSVIGNLGIISHFNHPDDVFNDDRNMGKSWANLRSDFEALIGEINSRFQWLQPLTATELSDRLRMYYQTEVQFDRSQEGRLTAYLSPLQGPMMLEVRVEDPFAWQVNTGGEIVARNEEFGLIWVEAREPKLVLEVAK</sequence>
<evidence type="ECO:0008006" key="3">
    <source>
        <dbReference type="Google" id="ProtNLM"/>
    </source>
</evidence>
<dbReference type="Pfam" id="PF09960">
    <property type="entry name" value="DUF2194"/>
    <property type="match status" value="1"/>
</dbReference>
<accession>A0A223D104</accession>
<dbReference type="KEGG" id="tab:CIG75_09720"/>
<name>A0A223D104_9BACL</name>
<dbReference type="RefSeq" id="WP_094236479.1">
    <property type="nucleotide sequence ID" value="NZ_CP022657.1"/>
</dbReference>
<keyword evidence="2" id="KW-1185">Reference proteome</keyword>
<evidence type="ECO:0000313" key="1">
    <source>
        <dbReference type="EMBL" id="ASS75231.1"/>
    </source>
</evidence>
<evidence type="ECO:0000313" key="2">
    <source>
        <dbReference type="Proteomes" id="UP000214688"/>
    </source>
</evidence>
<protein>
    <recommendedName>
        <fullName evidence="3">DUF2194 domain-containing protein</fullName>
    </recommendedName>
</protein>
<dbReference type="InterPro" id="IPR018695">
    <property type="entry name" value="DUF2194"/>
</dbReference>
<gene>
    <name evidence="1" type="ORF">CIG75_09720</name>
</gene>
<dbReference type="AlphaFoldDB" id="A0A223D104"/>
<dbReference type="Proteomes" id="UP000214688">
    <property type="component" value="Chromosome"/>
</dbReference>
<proteinExistence type="predicted"/>
<organism evidence="1 2">
    <name type="scientific">Tumebacillus algifaecis</name>
    <dbReference type="NCBI Taxonomy" id="1214604"/>
    <lineage>
        <taxon>Bacteria</taxon>
        <taxon>Bacillati</taxon>
        <taxon>Bacillota</taxon>
        <taxon>Bacilli</taxon>
        <taxon>Bacillales</taxon>
        <taxon>Alicyclobacillaceae</taxon>
        <taxon>Tumebacillus</taxon>
    </lineage>
</organism>
<dbReference type="EMBL" id="CP022657">
    <property type="protein sequence ID" value="ASS75231.1"/>
    <property type="molecule type" value="Genomic_DNA"/>
</dbReference>
<dbReference type="OrthoDB" id="9761886at2"/>
<reference evidence="1 2" key="1">
    <citation type="journal article" date="2015" name="Int. J. Syst. Evol. Microbiol.">
        <title>Tumebacillus algifaecis sp. nov., isolated from decomposing algal scum.</title>
        <authorList>
            <person name="Wu Y.F."/>
            <person name="Zhang B."/>
            <person name="Xing P."/>
            <person name="Wu Q.L."/>
            <person name="Liu S.J."/>
        </authorList>
    </citation>
    <scope>NUCLEOTIDE SEQUENCE [LARGE SCALE GENOMIC DNA]</scope>
    <source>
        <strain evidence="1 2">THMBR28</strain>
    </source>
</reference>